<feature type="domain" description="Hcy-binding" evidence="6">
    <location>
        <begin position="1"/>
        <end position="313"/>
    </location>
</feature>
<dbReference type="AlphaFoldDB" id="A0AA39X030"/>
<evidence type="ECO:0000313" key="8">
    <source>
        <dbReference type="Proteomes" id="UP001174934"/>
    </source>
</evidence>
<proteinExistence type="predicted"/>
<dbReference type="GO" id="GO:0033528">
    <property type="term" value="P:S-methylmethionine cycle"/>
    <property type="evidence" value="ECO:0007669"/>
    <property type="project" value="TreeGrafter"/>
</dbReference>
<dbReference type="PROSITE" id="PS50970">
    <property type="entry name" value="HCY"/>
    <property type="match status" value="1"/>
</dbReference>
<name>A0AA39X030_9PEZI</name>
<evidence type="ECO:0000256" key="2">
    <source>
        <dbReference type="ARBA" id="ARBA00022679"/>
    </source>
</evidence>
<dbReference type="GO" id="GO:0009086">
    <property type="term" value="P:methionine biosynthetic process"/>
    <property type="evidence" value="ECO:0007669"/>
    <property type="project" value="TreeGrafter"/>
</dbReference>
<protein>
    <submittedName>
        <fullName evidence="7">Homocysteine S-methyltransferase</fullName>
    </submittedName>
</protein>
<keyword evidence="8" id="KW-1185">Reference proteome</keyword>
<evidence type="ECO:0000256" key="4">
    <source>
        <dbReference type="ARBA" id="ARBA00022833"/>
    </source>
</evidence>
<dbReference type="EMBL" id="JAULSR010000003">
    <property type="protein sequence ID" value="KAK0624809.1"/>
    <property type="molecule type" value="Genomic_DNA"/>
</dbReference>
<comment type="caution">
    <text evidence="5">Lacks conserved residue(s) required for the propagation of feature annotation.</text>
</comment>
<comment type="caution">
    <text evidence="7">The sequence shown here is derived from an EMBL/GenBank/DDBJ whole genome shotgun (WGS) entry which is preliminary data.</text>
</comment>
<evidence type="ECO:0000256" key="3">
    <source>
        <dbReference type="ARBA" id="ARBA00022723"/>
    </source>
</evidence>
<keyword evidence="3" id="KW-0479">Metal-binding</keyword>
<evidence type="ECO:0000313" key="7">
    <source>
        <dbReference type="EMBL" id="KAK0624809.1"/>
    </source>
</evidence>
<gene>
    <name evidence="7" type="ORF">B0T17DRAFT_531130</name>
</gene>
<dbReference type="SUPFAM" id="SSF82282">
    <property type="entry name" value="Homocysteine S-methyltransferase"/>
    <property type="match status" value="1"/>
</dbReference>
<dbReference type="InterPro" id="IPR003726">
    <property type="entry name" value="HCY_dom"/>
</dbReference>
<dbReference type="PANTHER" id="PTHR46015">
    <property type="entry name" value="ZGC:172121"/>
    <property type="match status" value="1"/>
</dbReference>
<accession>A0AA39X030</accession>
<evidence type="ECO:0000256" key="5">
    <source>
        <dbReference type="PROSITE-ProRule" id="PRU00333"/>
    </source>
</evidence>
<keyword evidence="1" id="KW-0489">Methyltransferase</keyword>
<evidence type="ECO:0000256" key="1">
    <source>
        <dbReference type="ARBA" id="ARBA00022603"/>
    </source>
</evidence>
<reference evidence="7" key="1">
    <citation type="submission" date="2023-06" db="EMBL/GenBank/DDBJ databases">
        <title>Genome-scale phylogeny and comparative genomics of the fungal order Sordariales.</title>
        <authorList>
            <consortium name="Lawrence Berkeley National Laboratory"/>
            <person name="Hensen N."/>
            <person name="Bonometti L."/>
            <person name="Westerberg I."/>
            <person name="Brannstrom I.O."/>
            <person name="Guillou S."/>
            <person name="Cros-Aarteil S."/>
            <person name="Calhoun S."/>
            <person name="Haridas S."/>
            <person name="Kuo A."/>
            <person name="Mondo S."/>
            <person name="Pangilinan J."/>
            <person name="Riley R."/>
            <person name="LaButti K."/>
            <person name="Andreopoulos B."/>
            <person name="Lipzen A."/>
            <person name="Chen C."/>
            <person name="Yanf M."/>
            <person name="Daum C."/>
            <person name="Ng V."/>
            <person name="Clum A."/>
            <person name="Steindorff A."/>
            <person name="Ohm R."/>
            <person name="Martin F."/>
            <person name="Silar P."/>
            <person name="Natvig D."/>
            <person name="Lalanne C."/>
            <person name="Gautier V."/>
            <person name="Ament-velasquez S.L."/>
            <person name="Kruys A."/>
            <person name="Hutchinson M.I."/>
            <person name="Powell A.J."/>
            <person name="Barry K."/>
            <person name="Miller A.N."/>
            <person name="Grigoriev I.V."/>
            <person name="Debuchy R."/>
            <person name="Gladieux P."/>
            <person name="Thoren M.H."/>
            <person name="Johannesson H."/>
        </authorList>
    </citation>
    <scope>NUCLEOTIDE SEQUENCE</scope>
    <source>
        <strain evidence="7">SMH3391-2</strain>
    </source>
</reference>
<dbReference type="PANTHER" id="PTHR46015:SF1">
    <property type="entry name" value="HOMOCYSTEINE S-METHYLTRANSFERASE-LIKE ISOFORM 1"/>
    <property type="match status" value="1"/>
</dbReference>
<dbReference type="InterPro" id="IPR036589">
    <property type="entry name" value="HCY_dom_sf"/>
</dbReference>
<dbReference type="Gene3D" id="3.20.20.330">
    <property type="entry name" value="Homocysteine-binding-like domain"/>
    <property type="match status" value="1"/>
</dbReference>
<keyword evidence="4" id="KW-0862">Zinc</keyword>
<evidence type="ECO:0000259" key="6">
    <source>
        <dbReference type="PROSITE" id="PS50970"/>
    </source>
</evidence>
<dbReference type="Proteomes" id="UP001174934">
    <property type="component" value="Unassembled WGS sequence"/>
</dbReference>
<dbReference type="InterPro" id="IPR051486">
    <property type="entry name" value="Hcy_S-methyltransferase"/>
</dbReference>
<keyword evidence="2" id="KW-0808">Transferase</keyword>
<dbReference type="GO" id="GO:0046872">
    <property type="term" value="F:metal ion binding"/>
    <property type="evidence" value="ECO:0007669"/>
    <property type="project" value="UniProtKB-KW"/>
</dbReference>
<sequence>MRNLNCTTLILDGGLGTSLEDKYKVTFSGDQTPLWSSHLLLSDQKTLLSCQSDFGDVGADIISTATYQVSIDGFAATKTPEWPRGVSIANVGQFLEDAVLIANEASGAGAVALSLGPYGATMVPSTEYSGKYDAAHDTSKKLFDWHMERFMLFVKASGLLQRTSYVAFETIPRADEIMAVRRVIAAVGRLGPVASKRVKPWISCVFPGDDDRLPDGSSVEDVVTAMLSSQVSSVQPWGIGINCTRVGKLASLVKKFENVVKNLVLLGDISAWPSLVLYPDGTNGEVYNTTTKTWELPEGVKAPDVSSYCFRGP</sequence>
<dbReference type="GO" id="GO:0032259">
    <property type="term" value="P:methylation"/>
    <property type="evidence" value="ECO:0007669"/>
    <property type="project" value="UniProtKB-KW"/>
</dbReference>
<organism evidence="7 8">
    <name type="scientific">Bombardia bombarda</name>
    <dbReference type="NCBI Taxonomy" id="252184"/>
    <lineage>
        <taxon>Eukaryota</taxon>
        <taxon>Fungi</taxon>
        <taxon>Dikarya</taxon>
        <taxon>Ascomycota</taxon>
        <taxon>Pezizomycotina</taxon>
        <taxon>Sordariomycetes</taxon>
        <taxon>Sordariomycetidae</taxon>
        <taxon>Sordariales</taxon>
        <taxon>Lasiosphaeriaceae</taxon>
        <taxon>Bombardia</taxon>
    </lineage>
</organism>
<dbReference type="GO" id="GO:0008898">
    <property type="term" value="F:S-adenosylmethionine-homocysteine S-methyltransferase activity"/>
    <property type="evidence" value="ECO:0007669"/>
    <property type="project" value="TreeGrafter"/>
</dbReference>
<dbReference type="Pfam" id="PF02574">
    <property type="entry name" value="S-methyl_trans"/>
    <property type="match status" value="1"/>
</dbReference>